<dbReference type="EMBL" id="JAUYZG010000016">
    <property type="protein sequence ID" value="KAK2885922.1"/>
    <property type="molecule type" value="Genomic_DNA"/>
</dbReference>
<dbReference type="PANTHER" id="PTHR47135">
    <property type="entry name" value="FIBRONECTIN TYPE III DOMAIN-CONTAINING PROTEIN 7"/>
    <property type="match status" value="1"/>
</dbReference>
<dbReference type="PANTHER" id="PTHR47135:SF3">
    <property type="entry name" value="FIBRONECTIN TYPE-III DOMAIN-CONTAINING PROTEIN"/>
    <property type="match status" value="1"/>
</dbReference>
<feature type="domain" description="Fibronectin type-III" evidence="1">
    <location>
        <begin position="89"/>
        <end position="175"/>
    </location>
</feature>
<name>A0AA88PSD8_9TELE</name>
<dbReference type="InterPro" id="IPR036116">
    <property type="entry name" value="FN3_sf"/>
</dbReference>
<dbReference type="SMART" id="SM00060">
    <property type="entry name" value="FN3"/>
    <property type="match status" value="46"/>
</dbReference>
<feature type="domain" description="Fibronectin type-III" evidence="1">
    <location>
        <begin position="346"/>
        <end position="430"/>
    </location>
</feature>
<feature type="domain" description="Fibronectin type-III" evidence="1">
    <location>
        <begin position="4799"/>
        <end position="4885"/>
    </location>
</feature>
<feature type="domain" description="Fibronectin type-III" evidence="1">
    <location>
        <begin position="1305"/>
        <end position="1391"/>
    </location>
</feature>
<feature type="domain" description="Fibronectin type-III" evidence="1">
    <location>
        <begin position="514"/>
        <end position="604"/>
    </location>
</feature>
<feature type="domain" description="Fibronectin type-III" evidence="1">
    <location>
        <begin position="4277"/>
        <end position="4363"/>
    </location>
</feature>
<feature type="domain" description="Fibronectin type-III" evidence="1">
    <location>
        <begin position="4973"/>
        <end position="5068"/>
    </location>
</feature>
<dbReference type="InterPro" id="IPR003961">
    <property type="entry name" value="FN3_dom"/>
</dbReference>
<dbReference type="Gene3D" id="2.60.40.10">
    <property type="entry name" value="Immunoglobulins"/>
    <property type="match status" value="31"/>
</dbReference>
<feature type="domain" description="Fibronectin type-III" evidence="1">
    <location>
        <begin position="4625"/>
        <end position="4711"/>
    </location>
</feature>
<reference evidence="2" key="1">
    <citation type="submission" date="2023-08" db="EMBL/GenBank/DDBJ databases">
        <title>Chromosome-level Genome Assembly of mud carp (Cirrhinus molitorella).</title>
        <authorList>
            <person name="Liu H."/>
        </authorList>
    </citation>
    <scope>NUCLEOTIDE SEQUENCE</scope>
    <source>
        <strain evidence="2">Prfri</strain>
        <tissue evidence="2">Muscle</tissue>
    </source>
</reference>
<feature type="domain" description="Fibronectin type-III" evidence="1">
    <location>
        <begin position="2523"/>
        <end position="2610"/>
    </location>
</feature>
<feature type="domain" description="Fibronectin type-III" evidence="1">
    <location>
        <begin position="4014"/>
        <end position="4102"/>
    </location>
</feature>
<sequence length="5258" mass="555033">MTVSVFTVTSKSAVLRWSKYEGALSYRVTASLRNSQVPVVFASFGQNTIMGSVNSLNPNTAYTFRVEALDSHMNMLTDATMDGTTAPDVPAIVIASSKQSQSITVEFTSVSGAISYILRAETSDGSFFTEISVPSSPGTVTNLQPYTDYTLSVMSVNSAGRSQPSISVEAKTVLPAPQFNTSSPSNSSILVKWDPLNHAVLYSLSISKDGSFSQTLLNTTETQVLFTELEAGTKYCIKGNALSPENIPGDDFSVCQFTLPPAPQSIQLVVTSTPDAGIVVTWNPTQGAEQYVALSLSGQNCSSSSNSCVLVPLSCGETKSVTVIAINQAGNSVPSYPVQIISFPCPPQPIWVEELVPGNCSVKWSAVPHAEYYTTFIKSDDGIEGMCNSTELYCQFHCHCGYSYIMSVFAHNQAGPSPPGPLVNHTTLPCCPENSTVSAASWETLLMEWSPVRGADLYETRAVEANEVILCNDTAPRCALSDLTCNTRYSVVVIPCNDVSGCNFTCRPQTHETAPCMPKITGVSQINMPSSSVLVNWTSDNTAANYTVNVIGLVGETHVCHSNGTSCLVSNLPCGSEYEVSAIALTSAGESMPSYTIPLETAPCCPDNLTVSQVTQAMTNVTWSTANGAQTYIASLSSSRGNAQCHTMETGCVMGCITCGTNYTVSLEAISHTGHKAECTYHGFSASQCCPSGIRLYRGTNNTLIVRWRSSSVLTRYTAEVTGSVKTHTCSPEPGSYTCTVSEIVCGQVYSVVVAPLNPDGTKVQFCNSRLYSALGRVTSVSVSYTCASASAVVSWTGVFGATTYRATAVSHSGTVLSCTSSTTECQIRNLACGENYMVHVTALSDNCESTGNATTSFQTVPCAPSDLMLYRECSSNVIVFSWSPNNYSAYYYARGVDSTGKVMECMTTERSCFFTDTTCGRLYNFTVSGSSSSVREQCSTATSSMIQIQTAPCQATNMRSSTDCKTGLLTSSWEGADGALRYTVEAFGNRGNQSHYICNSLTQSCTISDINCGESLTMIITAADNECSSVVSLGEIGQTAPCPPQNVSAVKDCSSDSISLTWEYSSGAFHYFATAVDEFGNAHTCTTTETRCKISGVNCGSKYTASVIAGNNCNSSVSDSISVETAPCPPGSVEALLDCQENQALVSWLGTRSMISFTATMEDQLGGLLSCSTTANSCRIPNLKCGQVYDISVTYHDGICPSMPSHAIQMRSVPCGPTNIHAEVQCPSGVLSLSWDRTEEAEGYIATIVSETSGELVYCNSTLPSCNVSNLQCGDSYSVKVRSYNGSCLSMPSSPLVVREVPCVPTNVTARRTCGSSTVEVSWSASRGAQSYVALAVGNDGHRTKCSSNTTTCSIPDLHCSSVYSISLVAVDGNCSSRESQSVTLHTVPCAPTDVQSTLTCSTNSVTLSWTASLNAVSYRGRALGGDGHIVTCDATTPGCQLNGLHCGQEYVFVVTASDGSCESPGSAVNRHKTAPCAPQNVLTFLDCASNSLNISWAPGITNLNYTVLARTTGAVLSCTTMNSSCIITGLECGKNYTAVVTANNGECQGPEYVTRAIQTVPCMPTSVHANVECVSNTVRASWSSAAGALSYTGVLTGPGHYNESCLTSGLSCTFRGLSCAQTYMLNVISYDSQCKSPVSPDVSVTTAPCDPQSVTAVLKCDSRTVNVSWHAAAGASTYTVLAQTQNQSIPPSSCRTSATSCDLTQIQCGEVFNVTVLADDGTCNSSARASTTLESAPCPPTMRPPSVNCSTNTALVSWVKDPDAVSVRVNATSVLGHTASCSSSTNNCSLDALLCGQTYSVYGVAQGPQCESAPSAPFSIVTAPCTPAQVSANYSCGTSTELSWTDSLGRDSFYVLAQTNGHSDSCSTIQTHCSINSLRCGSLYNVSVDAISGHCNSSHAAHTQLQTAPCAPKNVTVKLQCLNNTAVVSWEGSPGAVGYNVTAVGQDGDNKHSTVTGTNCQLPNLHCGQTYDIVITPFSKTCTGFPTAPYTFNAGSCPASNVQVSVQCNGNVGIVNWIAAKNAESYIATATGTNGHTHTCTSSSTNCTFTDLHCGEDYTVKVATVERGCQSPPSTPASLRSAICPPSNLAGHTNCATDDISITWDPSPKSGVTYFLFIHQVDGLNSTFTTTQTSHVLTGLHCGMSFIVQAAAQDSTCTSPYGSPTQIYTAPCPPSSLTAAASCGTNRVTISWLNSTGAYSYTASVVGNNGQTVSCTSNTTSCSVKVECGLAYTATVVSTVGLCNSTANNSIHFKSADCLPSNVKAQLDCNSDMLTVEWDPSANNPDSYTALAIGTDGTQLSCNTISTSCTIQNLRCGRTYSIAVTTSNVNCGVLEGSDYQIMTAPCQPQSPTVQLQCSTNIATVTWDNDGADQFDMVTALNFTGGVTVCNSTNRSCTFAQLRCGESYSLNVVGFNGNCTSAPSESFNLNTAPCVPTFVVATTNCDTSITTITWDSASGASSYTVHAVSSWGHNSTCTSTDTTCSFSDLDCGQNYTITVTAEDDNCMSLTSAPIAVTTVPCPHTDLQATLDCSTDSALISWTPGKGTLIYNATAEGLDVNQKVSCSTAGSACNVTNLHCGSRYQVSVSGEGLTCASPMDDWIALKSAPCPPTQVSIQSSCDSDTVSVSWETSQGSVSYMAVAETSGGHRVTCDTAQLTCDITGLLCGQTYQIYVSGVDGNCIGSKSEVRILETAPYQLHGDTFNVQTILKCQATVLNVTWQQTGQAHHYHTTVKSSDGQVLGCDSNTTFCQFPNILCGQTYSATVVAYSKTCNSSQSSVQHVTSAPCPPDAIFAILDCELNTVSVSWDSSVDGVLYIAQAFFSNNNNNDYYTCNTTETSCDITVACGMDYNVTVVPLRDGCTGENSPVEYVTAAPCNPLMLDVEMDCLSDSAWLTWEESAGAELYIATATDSEGQVYQCNSTESQCTVEQLQCGRFYNVSVTASNSQCDSSVSNTLQTETAPCPPENVITSVGCDTGTVTVLWDESVGALSYTATLERTDGETTCCTASSTSCEVASLPCGQMYVLTVMAEGRICNSSQSLEVIVRSVPCIPESLVSTTSCSDNVVTMSWVSNEAGELYTVEAFSVDGLFSDSCSGFGQSCNLTSLMCGVPYTATVKAQDSICTSPSSQGAPIRTVPCVPDQVTADVSCQGNDLSVFWEESAGADLYTAVLEDSNGHFTSCQSMNHTTCTINRLACGQTYRVSVIASDGYCDSLPSAVIDVHSAPCMPQNIQALVDCQPGTAVLSWQSGTGAMQYTATATAVSESGHVLSCESNDTNCELTGLACGESYNITVLAEGDTCSSTATMSGHLNTGPCEPQNIKVQYSLSIGQLSWDRSKGASTYTAQAVTDLGSVLSCSTSDTSCALLNMSCSQTYDITVIAHNNVCQGTAVSASTYLYTEPCPPQNVQTHLNCASNVGTVSWEESLGAVAYMAFLEGRNGHSLSCYTTSSSCSVTGMICGTVYNTQVRAIGETYNSTDSETVLFTSAPCPPVSSSVTVDVNCENATALFSWAWSSGAASYELSAISNNGYIASCISQENFCNISDLVCGQTYTVRLTSINDECQVIQETGVTFQTRPCAPLHVNVDLQCKPSTAIVTWEQRADVLYYLVSATLSTGEADAFCNSTTDSCEMKGLQCGVEYTFTVTAYSSHCHSDVSSTVHITTEPCQPTQPTVLGSCDNNTVLLNWSHSKGASSYTVHITSNLGYADSFQTSESTLTVELLCGQTYTFTTTGENDVCDSIPSNPAHFTTAPCVPYHIKTYAECENNIGAVSWAGSDGADIYTAIAIGQDNHTHVCITNTTYCVWEGLHCGEIYFVQVVASTQICNSMASDGTVIHMAPCVPQNLVSSFDCNMKVGSLTWEASENAQLYLVSAESDSGHRMELSTNTTSAQFSEFNCGQSYYLAVQAVGNVCRSHPSNVSVLQSEPCTPTSVFGFTDCISNIATVSWEPAEGAEYYTATVHGPDGPLGTCMSWSSSCGMPKLSCGETYNVSVIASSRHCNSTPSALSNLNSVPCVPTGVSVVLDCATAEAHVTWNASMGALYYVAYAWSSDFNFMSCESSGPLTQCTLRDLICGDTYTIQMIAVGDECSSLPSQAENFRTVPCAPEVTASHLDCYTDSVVLQWSPTDGSISYTADAQTPEGLVSTCSSNSTNCELRGLACGQTYNVTMVSYDGHCHSMPGTALAVASVPCPPENVELNLLCSSNSAHVQWNAGAGAESYEVYAISTDSQMTGCDSTNTSCVMPNLECGSIYNVSVLAIGHHCNVSRSEITKLHSVPCVPNHIQANLSCGSGVVDVSWQPSKGAFSYTAVAQGSGGFESSCNSSSTTCKFSNLLCGLTYSISVTGSDNVCSSTPSHSVQLDTVPCEPHGIVAQMECVSHTGVVSWEQGEHVAFYLVQASSSDGHQVYCNSPTTSCRLDSLHCGQAYNLTLTAQDSHCNSQNAFSQLHSVPCAPTNVQASLVCLSNSASVTWQSASGALNYQAEGITVDGTHTAYCNNSMPHCNLEHLLCGQTYNVSVLSMDHTCSSEESLFTQVHTAPCPPQTIDVKVSCSAGSMTVTWPANPDAESFHVRAETSGGSFLSCDSTSTSCSFSGLPCGQSYSVTVASIRGGCQSQPSTAVNVSSAPCVPQGETGNLDCVTNSAWVTWLQAKGAESYSVLAVEKSGSNSSCSGPEQHCNVPDLLCGATYTFHVTAINSFCKSAPGNAFQIQTAPCALTSITAHTDCYSSHITVNWQLNDGSSFYVATAEGHDQSFLICNSTGTSCDLSGVKCGMQYTIIISASSDKCSSLRSPPLKIHTAPCAPQNITVNPVCDSNGMTATWSPSLVAESYSLTASGRDGDVRTCRSTANNCTLLHLHCGQIYDVSIIASAGNCTSQSSQQVTFYTVPCEPQNMIVEVQCDTRTATLSWIEGQGSLQYFTKAQTMDGHTLLCDTTSTSCSIHGLTCGTLYNFTALASDGTCNSSLTVPIQRGAVPCPPATVRVRTHVMVDATLIRVSWNFVNCPDVTYLIQVTGNIQDSAQSLMDVSSYWTDINYFEFPVPCSTSYSVTVFAQNSAGISRPSQAVTGVTVPCPPKNVKFTGDSSSATVAWESSVLTKGYRVYHLSSDGRVPVCLTSNLSCEVSGLQASNVAVTAWNNAGESFASRVATGQTSNRRKRNVEFARIYASLTPEELAVPEVKVAVTLQSIQVEWSRVTGAESYTLIVYEDTEEQPKEVVSVYRTEIATVTDLEPATLYCIIVSAKNDNIQSSYSQPVCVTTDASK</sequence>
<evidence type="ECO:0000313" key="3">
    <source>
        <dbReference type="Proteomes" id="UP001187343"/>
    </source>
</evidence>
<dbReference type="SUPFAM" id="SSF49265">
    <property type="entry name" value="Fibronectin type III"/>
    <property type="match status" value="36"/>
</dbReference>
<feature type="domain" description="Fibronectin type-III" evidence="1">
    <location>
        <begin position="3228"/>
        <end position="3316"/>
    </location>
</feature>
<feature type="domain" description="Fibronectin type-III" evidence="1">
    <location>
        <begin position="2087"/>
        <end position="2174"/>
    </location>
</feature>
<feature type="domain" description="Fibronectin type-III" evidence="1">
    <location>
        <begin position="4190"/>
        <end position="4276"/>
    </location>
</feature>
<feature type="domain" description="Fibronectin type-III" evidence="1">
    <location>
        <begin position="2702"/>
        <end position="2788"/>
    </location>
</feature>
<feature type="domain" description="Fibronectin type-III" evidence="1">
    <location>
        <begin position="1"/>
        <end position="88"/>
    </location>
</feature>
<proteinExistence type="predicted"/>
<feature type="domain" description="Fibronectin type-III" evidence="1">
    <location>
        <begin position="176"/>
        <end position="262"/>
    </location>
</feature>
<feature type="domain" description="Fibronectin type-III" evidence="1">
    <location>
        <begin position="1479"/>
        <end position="1564"/>
    </location>
</feature>
<feature type="domain" description="Fibronectin type-III" evidence="1">
    <location>
        <begin position="3579"/>
        <end position="3666"/>
    </location>
</feature>
<feature type="domain" description="Fibronectin type-III" evidence="1">
    <location>
        <begin position="2875"/>
        <end position="2964"/>
    </location>
</feature>
<evidence type="ECO:0000259" key="1">
    <source>
        <dbReference type="PROSITE" id="PS50853"/>
    </source>
</evidence>
<feature type="domain" description="Fibronectin type-III" evidence="1">
    <location>
        <begin position="2261"/>
        <end position="2351"/>
    </location>
</feature>
<feature type="domain" description="Fibronectin type-III" evidence="1">
    <location>
        <begin position="1044"/>
        <end position="1129"/>
    </location>
</feature>
<protein>
    <recommendedName>
        <fullName evidence="1">Fibronectin type-III domain-containing protein</fullName>
    </recommendedName>
</protein>
<organism evidence="2 3">
    <name type="scientific">Cirrhinus molitorella</name>
    <name type="common">mud carp</name>
    <dbReference type="NCBI Taxonomy" id="172907"/>
    <lineage>
        <taxon>Eukaryota</taxon>
        <taxon>Metazoa</taxon>
        <taxon>Chordata</taxon>
        <taxon>Craniata</taxon>
        <taxon>Vertebrata</taxon>
        <taxon>Euteleostomi</taxon>
        <taxon>Actinopterygii</taxon>
        <taxon>Neopterygii</taxon>
        <taxon>Teleostei</taxon>
        <taxon>Ostariophysi</taxon>
        <taxon>Cypriniformes</taxon>
        <taxon>Cyprinidae</taxon>
        <taxon>Labeoninae</taxon>
        <taxon>Labeonini</taxon>
        <taxon>Cirrhinus</taxon>
    </lineage>
</organism>
<dbReference type="Proteomes" id="UP001187343">
    <property type="component" value="Unassembled WGS sequence"/>
</dbReference>
<evidence type="ECO:0000313" key="2">
    <source>
        <dbReference type="EMBL" id="KAK2885922.1"/>
    </source>
</evidence>
<dbReference type="Pfam" id="PF00041">
    <property type="entry name" value="fn3"/>
    <property type="match status" value="6"/>
</dbReference>
<dbReference type="InterPro" id="IPR013783">
    <property type="entry name" value="Ig-like_fold"/>
</dbReference>
<feature type="domain" description="Fibronectin type-III" evidence="1">
    <location>
        <begin position="5165"/>
        <end position="5257"/>
    </location>
</feature>
<feature type="domain" description="Fibronectin type-III" evidence="1">
    <location>
        <begin position="4538"/>
        <end position="4624"/>
    </location>
</feature>
<feature type="domain" description="Fibronectin type-III" evidence="1">
    <location>
        <begin position="1217"/>
        <end position="1304"/>
    </location>
</feature>
<feature type="domain" description="Fibronectin type-III" evidence="1">
    <location>
        <begin position="2611"/>
        <end position="2697"/>
    </location>
</feature>
<feature type="domain" description="Fibronectin type-III" evidence="1">
    <location>
        <begin position="3667"/>
        <end position="3752"/>
    </location>
</feature>
<dbReference type="PROSITE" id="PS50853">
    <property type="entry name" value="FN3"/>
    <property type="match status" value="34"/>
</dbReference>
<comment type="caution">
    <text evidence="2">The sequence shown here is derived from an EMBL/GenBank/DDBJ whole genome shotgun (WGS) entry which is preliminary data.</text>
</comment>
<dbReference type="CDD" id="cd00063">
    <property type="entry name" value="FN3"/>
    <property type="match status" value="13"/>
</dbReference>
<feature type="domain" description="Fibronectin type-III" evidence="1">
    <location>
        <begin position="3052"/>
        <end position="3139"/>
    </location>
</feature>
<accession>A0AA88PSD8</accession>
<feature type="domain" description="Fibronectin type-III" evidence="1">
    <location>
        <begin position="4450"/>
        <end position="4537"/>
    </location>
</feature>
<keyword evidence="3" id="KW-1185">Reference proteome</keyword>
<feature type="domain" description="Fibronectin type-III" evidence="1">
    <location>
        <begin position="1392"/>
        <end position="1478"/>
    </location>
</feature>
<feature type="domain" description="Fibronectin type-III" evidence="1">
    <location>
        <begin position="1649"/>
        <end position="1740"/>
    </location>
</feature>
<feature type="domain" description="Fibronectin type-III" evidence="1">
    <location>
        <begin position="2433"/>
        <end position="2522"/>
    </location>
</feature>
<feature type="domain" description="Fibronectin type-III" evidence="1">
    <location>
        <begin position="3840"/>
        <end position="3926"/>
    </location>
</feature>
<feature type="domain" description="Fibronectin type-III" evidence="1">
    <location>
        <begin position="3403"/>
        <end position="3489"/>
    </location>
</feature>
<gene>
    <name evidence="2" type="ORF">Q8A67_016759</name>
</gene>
<feature type="domain" description="Fibronectin type-III" evidence="1">
    <location>
        <begin position="1913"/>
        <end position="2001"/>
    </location>
</feature>